<feature type="compositionally biased region" description="Polar residues" evidence="1">
    <location>
        <begin position="123"/>
        <end position="132"/>
    </location>
</feature>
<sequence length="271" mass="30189">MSSSTTRNVRSGGGVRLMTSTCRHHQHSSQSPSYSYYYYASSSPSSSPFASSMNTSFGSPVRSVSSSSFHHRQQHLSSHQHNQHSYKSQGYARSSSPTRVNFVGSGSISSPPSVRFSVDARSMSPNRSLTSSIHHHHHLHHHQTHHHHPQAHHHPHSHHHHHHQRIPQQQRRTCMCSPTTHPGSFRCSLHKNTACQTGGRHNLSAPSNRLNAMRSAMTKSSVKVGTVEGELAKRTLAALIRRASFQPRPSRLSVMCMATEDDNVDDGDTYL</sequence>
<feature type="compositionally biased region" description="Polar residues" evidence="1">
    <location>
        <begin position="86"/>
        <end position="99"/>
    </location>
</feature>
<evidence type="ECO:0000313" key="2">
    <source>
        <dbReference type="EMBL" id="KMZ65031.1"/>
    </source>
</evidence>
<proteinExistence type="predicted"/>
<feature type="compositionally biased region" description="Low complexity" evidence="1">
    <location>
        <begin position="102"/>
        <end position="117"/>
    </location>
</feature>
<dbReference type="OrthoDB" id="1725909at2759"/>
<comment type="caution">
    <text evidence="2">The sequence shown here is derived from an EMBL/GenBank/DDBJ whole genome shotgun (WGS) entry which is preliminary data.</text>
</comment>
<feature type="compositionally biased region" description="Low complexity" evidence="1">
    <location>
        <begin position="75"/>
        <end position="85"/>
    </location>
</feature>
<feature type="compositionally biased region" description="Basic residues" evidence="1">
    <location>
        <begin position="133"/>
        <end position="165"/>
    </location>
</feature>
<name>A0A0K9P7L3_ZOSMR</name>
<accession>A0A0K9P7L3</accession>
<organism evidence="2 3">
    <name type="scientific">Zostera marina</name>
    <name type="common">Eelgrass</name>
    <dbReference type="NCBI Taxonomy" id="29655"/>
    <lineage>
        <taxon>Eukaryota</taxon>
        <taxon>Viridiplantae</taxon>
        <taxon>Streptophyta</taxon>
        <taxon>Embryophyta</taxon>
        <taxon>Tracheophyta</taxon>
        <taxon>Spermatophyta</taxon>
        <taxon>Magnoliopsida</taxon>
        <taxon>Liliopsida</taxon>
        <taxon>Zosteraceae</taxon>
        <taxon>Zostera</taxon>
    </lineage>
</organism>
<feature type="region of interest" description="Disordered" evidence="1">
    <location>
        <begin position="49"/>
        <end position="177"/>
    </location>
</feature>
<dbReference type="EMBL" id="LFYR01001077">
    <property type="protein sequence ID" value="KMZ65031.1"/>
    <property type="molecule type" value="Genomic_DNA"/>
</dbReference>
<dbReference type="AlphaFoldDB" id="A0A0K9P7L3"/>
<protein>
    <submittedName>
        <fullName evidence="2">Serine-rich protein</fullName>
    </submittedName>
</protein>
<keyword evidence="3" id="KW-1185">Reference proteome</keyword>
<evidence type="ECO:0000256" key="1">
    <source>
        <dbReference type="SAM" id="MobiDB-lite"/>
    </source>
</evidence>
<reference evidence="3" key="1">
    <citation type="journal article" date="2016" name="Nature">
        <title>The genome of the seagrass Zostera marina reveals angiosperm adaptation to the sea.</title>
        <authorList>
            <person name="Olsen J.L."/>
            <person name="Rouze P."/>
            <person name="Verhelst B."/>
            <person name="Lin Y.-C."/>
            <person name="Bayer T."/>
            <person name="Collen J."/>
            <person name="Dattolo E."/>
            <person name="De Paoli E."/>
            <person name="Dittami S."/>
            <person name="Maumus F."/>
            <person name="Michel G."/>
            <person name="Kersting A."/>
            <person name="Lauritano C."/>
            <person name="Lohaus R."/>
            <person name="Toepel M."/>
            <person name="Tonon T."/>
            <person name="Vanneste K."/>
            <person name="Amirebrahimi M."/>
            <person name="Brakel J."/>
            <person name="Bostroem C."/>
            <person name="Chovatia M."/>
            <person name="Grimwood J."/>
            <person name="Jenkins J.W."/>
            <person name="Jueterbock A."/>
            <person name="Mraz A."/>
            <person name="Stam W.T."/>
            <person name="Tice H."/>
            <person name="Bornberg-Bauer E."/>
            <person name="Green P.J."/>
            <person name="Pearson G.A."/>
            <person name="Procaccini G."/>
            <person name="Duarte C.M."/>
            <person name="Schmutz J."/>
            <person name="Reusch T.B.H."/>
            <person name="Van de Peer Y."/>
        </authorList>
    </citation>
    <scope>NUCLEOTIDE SEQUENCE [LARGE SCALE GENOMIC DNA]</scope>
    <source>
        <strain evidence="3">cv. Finnish</strain>
    </source>
</reference>
<gene>
    <name evidence="2" type="ORF">ZOSMA_33G00620</name>
</gene>
<evidence type="ECO:0000313" key="3">
    <source>
        <dbReference type="Proteomes" id="UP000036987"/>
    </source>
</evidence>
<dbReference type="Proteomes" id="UP000036987">
    <property type="component" value="Unassembled WGS sequence"/>
</dbReference>